<dbReference type="Pfam" id="PF12499">
    <property type="entry name" value="DUF3707"/>
    <property type="match status" value="1"/>
</dbReference>
<feature type="domain" description="Pherophorin" evidence="1">
    <location>
        <begin position="5"/>
        <end position="140"/>
    </location>
</feature>
<reference evidence="2 3" key="1">
    <citation type="journal article" date="2023" name="Commun. Biol.">
        <title>Reorganization of the ancestral sex-determining regions during the evolution of trioecy in Pleodorina starrii.</title>
        <authorList>
            <person name="Takahashi K."/>
            <person name="Suzuki S."/>
            <person name="Kawai-Toyooka H."/>
            <person name="Yamamoto K."/>
            <person name="Hamaji T."/>
            <person name="Ootsuki R."/>
            <person name="Yamaguchi H."/>
            <person name="Kawachi M."/>
            <person name="Higashiyama T."/>
            <person name="Nozaki H."/>
        </authorList>
    </citation>
    <scope>NUCLEOTIDE SEQUENCE [LARGE SCALE GENOMIC DNA]</scope>
    <source>
        <strain evidence="2 3">NIES-4479</strain>
    </source>
</reference>
<protein>
    <recommendedName>
        <fullName evidence="1">Pherophorin domain-containing protein</fullName>
    </recommendedName>
</protein>
<accession>A0A9W6BQ31</accession>
<name>A0A9W6BQ31_9CHLO</name>
<gene>
    <name evidence="2" type="primary">PLEST010071</name>
    <name evidence="2" type="ORF">PLESTB_001030700</name>
</gene>
<organism evidence="2 3">
    <name type="scientific">Pleodorina starrii</name>
    <dbReference type="NCBI Taxonomy" id="330485"/>
    <lineage>
        <taxon>Eukaryota</taxon>
        <taxon>Viridiplantae</taxon>
        <taxon>Chlorophyta</taxon>
        <taxon>core chlorophytes</taxon>
        <taxon>Chlorophyceae</taxon>
        <taxon>CS clade</taxon>
        <taxon>Chlamydomonadales</taxon>
        <taxon>Volvocaceae</taxon>
        <taxon>Pleodorina</taxon>
    </lineage>
</organism>
<dbReference type="Proteomes" id="UP001165080">
    <property type="component" value="Unassembled WGS sequence"/>
</dbReference>
<dbReference type="InterPro" id="IPR024616">
    <property type="entry name" value="Pherophorin"/>
</dbReference>
<comment type="caution">
    <text evidence="2">The sequence shown here is derived from an EMBL/GenBank/DDBJ whole genome shotgun (WGS) entry which is preliminary data.</text>
</comment>
<evidence type="ECO:0000259" key="1">
    <source>
        <dbReference type="Pfam" id="PF12499"/>
    </source>
</evidence>
<dbReference type="EMBL" id="BRXU01000014">
    <property type="protein sequence ID" value="GLC55805.1"/>
    <property type="molecule type" value="Genomic_DNA"/>
</dbReference>
<proteinExistence type="predicted"/>
<evidence type="ECO:0000313" key="3">
    <source>
        <dbReference type="Proteomes" id="UP001165080"/>
    </source>
</evidence>
<dbReference type="AlphaFoldDB" id="A0A9W6BQ31"/>
<sequence>MANLIPFAFNSTPTVSRGLSSKSNQMYCLNLRTVPCADPRNACCRQGLDKVEWWSRDVCRGAVKAVYLDGVKLDQQWAANATFKIPNINITKASIPARGRTVCLELIATSACPTLATFCSKGARGICTYALFSDDKSCCPIGNFEAISSRRRR</sequence>
<keyword evidence="3" id="KW-1185">Reference proteome</keyword>
<evidence type="ECO:0000313" key="2">
    <source>
        <dbReference type="EMBL" id="GLC55805.1"/>
    </source>
</evidence>